<dbReference type="EMBL" id="WVHS01000001">
    <property type="protein sequence ID" value="MXV14243.1"/>
    <property type="molecule type" value="Genomic_DNA"/>
</dbReference>
<dbReference type="Pfam" id="PF00534">
    <property type="entry name" value="Glycos_transf_1"/>
    <property type="match status" value="1"/>
</dbReference>
<dbReference type="PANTHER" id="PTHR46401:SF8">
    <property type="entry name" value="BLL6006 PROTEIN"/>
    <property type="match status" value="1"/>
</dbReference>
<dbReference type="Proteomes" id="UP000451233">
    <property type="component" value="Unassembled WGS sequence"/>
</dbReference>
<evidence type="ECO:0000259" key="1">
    <source>
        <dbReference type="Pfam" id="PF00534"/>
    </source>
</evidence>
<keyword evidence="2" id="KW-0808">Transferase</keyword>
<proteinExistence type="predicted"/>
<protein>
    <submittedName>
        <fullName evidence="2">Glycosyltransferase</fullName>
    </submittedName>
</protein>
<evidence type="ECO:0000313" key="2">
    <source>
        <dbReference type="EMBL" id="MXV14243.1"/>
    </source>
</evidence>
<keyword evidence="3" id="KW-1185">Reference proteome</keyword>
<reference evidence="2 3" key="1">
    <citation type="submission" date="2019-11" db="EMBL/GenBank/DDBJ databases">
        <title>Pedobacter sp. HMF7056 Genome sequencing and assembly.</title>
        <authorList>
            <person name="Kang H."/>
            <person name="Kim H."/>
            <person name="Joh K."/>
        </authorList>
    </citation>
    <scope>NUCLEOTIDE SEQUENCE [LARGE SCALE GENOMIC DNA]</scope>
    <source>
        <strain evidence="2 3">HMF7056</strain>
    </source>
</reference>
<dbReference type="RefSeq" id="WP_160905228.1">
    <property type="nucleotide sequence ID" value="NZ_WVHS01000001.1"/>
</dbReference>
<feature type="domain" description="Glycosyl transferase family 1" evidence="1">
    <location>
        <begin position="231"/>
        <end position="386"/>
    </location>
</feature>
<organism evidence="2 3">
    <name type="scientific">Hufsiella ginkgonis</name>
    <dbReference type="NCBI Taxonomy" id="2695274"/>
    <lineage>
        <taxon>Bacteria</taxon>
        <taxon>Pseudomonadati</taxon>
        <taxon>Bacteroidota</taxon>
        <taxon>Sphingobacteriia</taxon>
        <taxon>Sphingobacteriales</taxon>
        <taxon>Sphingobacteriaceae</taxon>
        <taxon>Hufsiella</taxon>
    </lineage>
</organism>
<comment type="caution">
    <text evidence="2">The sequence shown here is derived from an EMBL/GenBank/DDBJ whole genome shotgun (WGS) entry which is preliminary data.</text>
</comment>
<sequence length="421" mass="47851">MHKLKVGVIVDVNLAKSLGGTFSYYNTLLSGINNYEFDQAIEIVNVVFYEKTQPEVDFKKPVVFIKGYLNISSKNKLARRVSKGLKSIIKSLTFVNDLLSLPEKIKFRRIERDLARNGIDIIYHLKPEMVDLNYPFIATHWDLAHKSTYPFPELALDGHHESREKYYSNVLNKAMLILCESNAGIEELRYHYSLSPLRIKRLPLFGNSDLQLTVSVEAARQVLNKYGLITNEFFIYPAQFWALKNHYNLIVAFAAFIGEDPDRHFKLVLPGSDMGNLGYIQKLVADLSLDDSVLFPGFVPDQELSVFYRHATAAVMPTFLGPTNMPLIEAARLKCPVLCSNLKGHYEIMGEYALYFEPEDPGSIQNAMELLTGNEEGRTSLADSAYTHIMQSEFDLQKSLSALNTYLLQVKAVRKTWDITN</sequence>
<dbReference type="InterPro" id="IPR001296">
    <property type="entry name" value="Glyco_trans_1"/>
</dbReference>
<evidence type="ECO:0000313" key="3">
    <source>
        <dbReference type="Proteomes" id="UP000451233"/>
    </source>
</evidence>
<gene>
    <name evidence="2" type="ORF">GS398_02950</name>
</gene>
<dbReference type="AlphaFoldDB" id="A0A7K1XTA5"/>
<dbReference type="PANTHER" id="PTHR46401">
    <property type="entry name" value="GLYCOSYLTRANSFERASE WBBK-RELATED"/>
    <property type="match status" value="1"/>
</dbReference>
<dbReference type="SUPFAM" id="SSF53756">
    <property type="entry name" value="UDP-Glycosyltransferase/glycogen phosphorylase"/>
    <property type="match status" value="1"/>
</dbReference>
<dbReference type="Gene3D" id="3.40.50.2000">
    <property type="entry name" value="Glycogen Phosphorylase B"/>
    <property type="match status" value="1"/>
</dbReference>
<dbReference type="GO" id="GO:0016757">
    <property type="term" value="F:glycosyltransferase activity"/>
    <property type="evidence" value="ECO:0007669"/>
    <property type="project" value="InterPro"/>
</dbReference>
<name>A0A7K1XTA5_9SPHI</name>
<dbReference type="CDD" id="cd03809">
    <property type="entry name" value="GT4_MtfB-like"/>
    <property type="match status" value="1"/>
</dbReference>
<accession>A0A7K1XTA5</accession>